<evidence type="ECO:0000256" key="6">
    <source>
        <dbReference type="ARBA" id="ARBA00023295"/>
    </source>
</evidence>
<dbReference type="InterPro" id="IPR044965">
    <property type="entry name" value="Glyco_hydro_17_plant"/>
</dbReference>
<dbReference type="EMBL" id="GBRH01198030">
    <property type="protein sequence ID" value="JAD99865.1"/>
    <property type="molecule type" value="Transcribed_RNA"/>
</dbReference>
<evidence type="ECO:0000256" key="2">
    <source>
        <dbReference type="ARBA" id="ARBA00008773"/>
    </source>
</evidence>
<reference evidence="8" key="1">
    <citation type="submission" date="2014-09" db="EMBL/GenBank/DDBJ databases">
        <authorList>
            <person name="Magalhaes I.L.F."/>
            <person name="Oliveira U."/>
            <person name="Santos F.R."/>
            <person name="Vidigal T.H.D.A."/>
            <person name="Brescovit A.D."/>
            <person name="Santos A.J."/>
        </authorList>
    </citation>
    <scope>NUCLEOTIDE SEQUENCE</scope>
    <source>
        <tissue evidence="8">Shoot tissue taken approximately 20 cm above the soil surface</tissue>
    </source>
</reference>
<sequence>MAPCCLLQVGWGIERLRGFYLAAALCAAVVALALPPASDATSASLVGINYGRVGNNLPPPQSVLPLLSALGIGRVRLYDADPTVLRAFAGTGVELVVGVPDQCLAAVADPGGAAQWLKENVVPFLQDTKIAVLAVGNEVLTGNNSSALSSALLPAMQSLHGAVVAMGLDKQIAVTTAHNAGVLGTSYPPSEGAFRRDLLPYLCPILDYHARTGTPFLVNAYPYFAYSGNPKGVQLEYALLDPGYTGVPDPNSGLHYPNLLVAQVDAVYHAIAAANTAASRVVEVRVSETGWPSAGAPNETAATPQNAARYNSNAMRLVAEGKGTPLKPGVPLRVYVFALFNENLKPGLASERYYGLFKPDGTPAYELSFKLPRDNSTFGQFGGGGGGGGGSVGSGSGSGSGNTTGGYFTGGGNSGDFDISAAARAPTGRWWTCAQAAVAGAAAVLIAAV</sequence>
<organism evidence="8">
    <name type="scientific">Arundo donax</name>
    <name type="common">Giant reed</name>
    <name type="synonym">Donax arundinaceus</name>
    <dbReference type="NCBI Taxonomy" id="35708"/>
    <lineage>
        <taxon>Eukaryota</taxon>
        <taxon>Viridiplantae</taxon>
        <taxon>Streptophyta</taxon>
        <taxon>Embryophyta</taxon>
        <taxon>Tracheophyta</taxon>
        <taxon>Spermatophyta</taxon>
        <taxon>Magnoliopsida</taxon>
        <taxon>Liliopsida</taxon>
        <taxon>Poales</taxon>
        <taxon>Poaceae</taxon>
        <taxon>PACMAD clade</taxon>
        <taxon>Arundinoideae</taxon>
        <taxon>Arundineae</taxon>
        <taxon>Arundo</taxon>
    </lineage>
</organism>
<dbReference type="FunFam" id="3.20.20.80:FF:000005">
    <property type="entry name" value="Glucan endo-1,3-beta-glucosidase 14"/>
    <property type="match status" value="1"/>
</dbReference>
<proteinExistence type="inferred from homology"/>
<name>A0A0A9EPQ8_ARUDO</name>
<evidence type="ECO:0000256" key="7">
    <source>
        <dbReference type="RuleBase" id="RU004335"/>
    </source>
</evidence>
<dbReference type="GO" id="GO:0005975">
    <property type="term" value="P:carbohydrate metabolic process"/>
    <property type="evidence" value="ECO:0007669"/>
    <property type="project" value="InterPro"/>
</dbReference>
<accession>A0A0A9EPQ8</accession>
<dbReference type="InterPro" id="IPR017853">
    <property type="entry name" value="GH"/>
</dbReference>
<evidence type="ECO:0000256" key="4">
    <source>
        <dbReference type="ARBA" id="ARBA00022729"/>
    </source>
</evidence>
<dbReference type="EC" id="3.2.1.39" evidence="3"/>
<dbReference type="AlphaFoldDB" id="A0A0A9EPQ8"/>
<keyword evidence="6" id="KW-0326">Glycosidase</keyword>
<dbReference type="Gene3D" id="3.20.20.80">
    <property type="entry name" value="Glycosidases"/>
    <property type="match status" value="1"/>
</dbReference>
<evidence type="ECO:0000256" key="5">
    <source>
        <dbReference type="ARBA" id="ARBA00022801"/>
    </source>
</evidence>
<comment type="catalytic activity">
    <reaction evidence="1">
        <text>Hydrolysis of (1-&gt;3)-beta-D-glucosidic linkages in (1-&gt;3)-beta-D-glucans.</text>
        <dbReference type="EC" id="3.2.1.39"/>
    </reaction>
</comment>
<dbReference type="PANTHER" id="PTHR32227">
    <property type="entry name" value="GLUCAN ENDO-1,3-BETA-GLUCOSIDASE BG1-RELATED-RELATED"/>
    <property type="match status" value="1"/>
</dbReference>
<dbReference type="InterPro" id="IPR000490">
    <property type="entry name" value="Glyco_hydro_17"/>
</dbReference>
<dbReference type="SUPFAM" id="SSF51445">
    <property type="entry name" value="(Trans)glycosidases"/>
    <property type="match status" value="1"/>
</dbReference>
<dbReference type="Pfam" id="PF00332">
    <property type="entry name" value="Glyco_hydro_17"/>
    <property type="match status" value="1"/>
</dbReference>
<reference evidence="8" key="2">
    <citation type="journal article" date="2015" name="Data Brief">
        <title>Shoot transcriptome of the giant reed, Arundo donax.</title>
        <authorList>
            <person name="Barrero R.A."/>
            <person name="Guerrero F.D."/>
            <person name="Moolhuijzen P."/>
            <person name="Goolsby J.A."/>
            <person name="Tidwell J."/>
            <person name="Bellgard S.E."/>
            <person name="Bellgard M.I."/>
        </authorList>
    </citation>
    <scope>NUCLEOTIDE SEQUENCE</scope>
    <source>
        <tissue evidence="8">Shoot tissue taken approximately 20 cm above the soil surface</tissue>
    </source>
</reference>
<protein>
    <recommendedName>
        <fullName evidence="3">glucan endo-1,3-beta-D-glucosidase</fullName>
        <ecNumber evidence="3">3.2.1.39</ecNumber>
    </recommendedName>
</protein>
<comment type="similarity">
    <text evidence="2 7">Belongs to the glycosyl hydrolase 17 family.</text>
</comment>
<dbReference type="GO" id="GO:0042973">
    <property type="term" value="F:glucan endo-1,3-beta-D-glucosidase activity"/>
    <property type="evidence" value="ECO:0007669"/>
    <property type="project" value="UniProtKB-EC"/>
</dbReference>
<evidence type="ECO:0000313" key="8">
    <source>
        <dbReference type="EMBL" id="JAD99865.1"/>
    </source>
</evidence>
<keyword evidence="4" id="KW-0732">Signal</keyword>
<evidence type="ECO:0000256" key="3">
    <source>
        <dbReference type="ARBA" id="ARBA00012780"/>
    </source>
</evidence>
<keyword evidence="5" id="KW-0378">Hydrolase</keyword>
<evidence type="ECO:0000256" key="1">
    <source>
        <dbReference type="ARBA" id="ARBA00000382"/>
    </source>
</evidence>